<evidence type="ECO:0000256" key="6">
    <source>
        <dbReference type="SAM" id="Phobius"/>
    </source>
</evidence>
<evidence type="ECO:0000256" key="3">
    <source>
        <dbReference type="ARBA" id="ARBA00022692"/>
    </source>
</evidence>
<comment type="subcellular location">
    <subcellularLocation>
        <location evidence="1">Cell membrane</location>
        <topology evidence="1">Single-pass membrane protein</topology>
    </subcellularLocation>
</comment>
<dbReference type="PANTHER" id="PTHR33885">
    <property type="entry name" value="PHAGE SHOCK PROTEIN C"/>
    <property type="match status" value="1"/>
</dbReference>
<dbReference type="EMBL" id="FODJ01000003">
    <property type="protein sequence ID" value="SEO03472.1"/>
    <property type="molecule type" value="Genomic_DNA"/>
</dbReference>
<evidence type="ECO:0000256" key="1">
    <source>
        <dbReference type="ARBA" id="ARBA00004162"/>
    </source>
</evidence>
<evidence type="ECO:0000313" key="9">
    <source>
        <dbReference type="Proteomes" id="UP000199300"/>
    </source>
</evidence>
<dbReference type="AlphaFoldDB" id="A0A1H8LE67"/>
<gene>
    <name evidence="8" type="ORF">SAMN04488134_103177</name>
</gene>
<keyword evidence="4 6" id="KW-1133">Transmembrane helix</keyword>
<proteinExistence type="predicted"/>
<accession>A0A1H8LE67</accession>
<dbReference type="OrthoDB" id="9815286at2"/>
<dbReference type="PANTHER" id="PTHR33885:SF3">
    <property type="entry name" value="PHAGE SHOCK PROTEIN C"/>
    <property type="match status" value="1"/>
</dbReference>
<organism evidence="8 9">
    <name type="scientific">Amphibacillus marinus</name>
    <dbReference type="NCBI Taxonomy" id="872970"/>
    <lineage>
        <taxon>Bacteria</taxon>
        <taxon>Bacillati</taxon>
        <taxon>Bacillota</taxon>
        <taxon>Bacilli</taxon>
        <taxon>Bacillales</taxon>
        <taxon>Bacillaceae</taxon>
        <taxon>Amphibacillus</taxon>
    </lineage>
</organism>
<reference evidence="8 9" key="1">
    <citation type="submission" date="2016-10" db="EMBL/GenBank/DDBJ databases">
        <authorList>
            <person name="de Groot N.N."/>
        </authorList>
    </citation>
    <scope>NUCLEOTIDE SEQUENCE [LARGE SCALE GENOMIC DNA]</scope>
    <source>
        <strain evidence="8 9">CGMCC 1.10434</strain>
    </source>
</reference>
<dbReference type="STRING" id="872970.SAMN04488134_103177"/>
<sequence>MRRGPLRKSSTDRVLSGVCGGIAEYLDIPAIAVRLIFFFGPPLLTVYIILAIFLPEE</sequence>
<feature type="transmembrane region" description="Helical" evidence="6">
    <location>
        <begin position="35"/>
        <end position="54"/>
    </location>
</feature>
<evidence type="ECO:0000256" key="2">
    <source>
        <dbReference type="ARBA" id="ARBA00022475"/>
    </source>
</evidence>
<dbReference type="InterPro" id="IPR007168">
    <property type="entry name" value="Phageshock_PspC_N"/>
</dbReference>
<evidence type="ECO:0000256" key="5">
    <source>
        <dbReference type="ARBA" id="ARBA00023136"/>
    </source>
</evidence>
<name>A0A1H8LE67_9BACI</name>
<dbReference type="RefSeq" id="WP_091496027.1">
    <property type="nucleotide sequence ID" value="NZ_FODJ01000003.1"/>
</dbReference>
<dbReference type="InterPro" id="IPR052027">
    <property type="entry name" value="PspC"/>
</dbReference>
<keyword evidence="2" id="KW-1003">Cell membrane</keyword>
<evidence type="ECO:0000256" key="4">
    <source>
        <dbReference type="ARBA" id="ARBA00022989"/>
    </source>
</evidence>
<dbReference type="Proteomes" id="UP000199300">
    <property type="component" value="Unassembled WGS sequence"/>
</dbReference>
<evidence type="ECO:0000259" key="7">
    <source>
        <dbReference type="Pfam" id="PF04024"/>
    </source>
</evidence>
<protein>
    <submittedName>
        <fullName evidence="8">Phage shock protein C (PspC) family protein</fullName>
    </submittedName>
</protein>
<feature type="domain" description="Phage shock protein PspC N-terminal" evidence="7">
    <location>
        <begin position="5"/>
        <end position="57"/>
    </location>
</feature>
<dbReference type="Pfam" id="PF04024">
    <property type="entry name" value="PspC"/>
    <property type="match status" value="1"/>
</dbReference>
<dbReference type="GO" id="GO:0005886">
    <property type="term" value="C:plasma membrane"/>
    <property type="evidence" value="ECO:0007669"/>
    <property type="project" value="UniProtKB-SubCell"/>
</dbReference>
<keyword evidence="5 6" id="KW-0472">Membrane</keyword>
<evidence type="ECO:0000313" key="8">
    <source>
        <dbReference type="EMBL" id="SEO03472.1"/>
    </source>
</evidence>
<keyword evidence="3 6" id="KW-0812">Transmembrane</keyword>
<keyword evidence="9" id="KW-1185">Reference proteome</keyword>